<dbReference type="EnsemblMetazoa" id="RPRC011619-RA">
    <property type="protein sequence ID" value="RPRC011619-PA"/>
    <property type="gene ID" value="RPRC011619"/>
</dbReference>
<dbReference type="InParanoid" id="T1I5Q0"/>
<protein>
    <submittedName>
        <fullName evidence="1">Uncharacterized protein</fullName>
    </submittedName>
</protein>
<dbReference type="AlphaFoldDB" id="T1I5Q0"/>
<dbReference type="EMBL" id="ACPB03006135">
    <property type="status" value="NOT_ANNOTATED_CDS"/>
    <property type="molecule type" value="Genomic_DNA"/>
</dbReference>
<evidence type="ECO:0000313" key="1">
    <source>
        <dbReference type="EnsemblMetazoa" id="RPRC011619-PA"/>
    </source>
</evidence>
<evidence type="ECO:0000313" key="2">
    <source>
        <dbReference type="Proteomes" id="UP000015103"/>
    </source>
</evidence>
<accession>T1I5Q0</accession>
<reference evidence="1" key="1">
    <citation type="submission" date="2015-05" db="UniProtKB">
        <authorList>
            <consortium name="EnsemblMetazoa"/>
        </authorList>
    </citation>
    <scope>IDENTIFICATION</scope>
</reference>
<dbReference type="VEuPathDB" id="VectorBase:RPRC011619"/>
<sequence>DPTGAGTVGYDPKTSPEGYRLKPTVSTLALAVEELHDKCRVKDHMIEMMADELRRLGQKTNWSGTDLLADVSEQPTADHIDFDRRALYNYINKEPAHGLQTESEVEGSEEYPATNPLSLTVIRQVFVNGMFLQRIRSPGRTKTLIHPVDLSSKLFLTLNALTYDGETSNVATVGFP</sequence>
<proteinExistence type="predicted"/>
<dbReference type="HOGENOM" id="CLU_1528949_0_0_1"/>
<name>T1I5Q0_RHOPR</name>
<dbReference type="Proteomes" id="UP000015103">
    <property type="component" value="Unassembled WGS sequence"/>
</dbReference>
<organism evidence="1 2">
    <name type="scientific">Rhodnius prolixus</name>
    <name type="common">Triatomid bug</name>
    <dbReference type="NCBI Taxonomy" id="13249"/>
    <lineage>
        <taxon>Eukaryota</taxon>
        <taxon>Metazoa</taxon>
        <taxon>Ecdysozoa</taxon>
        <taxon>Arthropoda</taxon>
        <taxon>Hexapoda</taxon>
        <taxon>Insecta</taxon>
        <taxon>Pterygota</taxon>
        <taxon>Neoptera</taxon>
        <taxon>Paraneoptera</taxon>
        <taxon>Hemiptera</taxon>
        <taxon>Heteroptera</taxon>
        <taxon>Panheteroptera</taxon>
        <taxon>Cimicomorpha</taxon>
        <taxon>Reduviidae</taxon>
        <taxon>Triatominae</taxon>
        <taxon>Rhodnius</taxon>
    </lineage>
</organism>
<keyword evidence="2" id="KW-1185">Reference proteome</keyword>